<gene>
    <name evidence="1" type="ORF">HMPREF0766_12064</name>
</gene>
<name>D7VM67_SPHSI</name>
<dbReference type="eggNOG" id="ENOG5031EK1">
    <property type="taxonomic scope" value="Bacteria"/>
</dbReference>
<dbReference type="AlphaFoldDB" id="D7VM67"/>
<protein>
    <recommendedName>
        <fullName evidence="3">DUF1573 domain-containing protein</fullName>
    </recommendedName>
</protein>
<dbReference type="RefSeq" id="WP_003001345.1">
    <property type="nucleotide sequence ID" value="NZ_GL379776.1"/>
</dbReference>
<evidence type="ECO:0000313" key="1">
    <source>
        <dbReference type="EMBL" id="EFK58072.1"/>
    </source>
</evidence>
<dbReference type="Proteomes" id="UP000006258">
    <property type="component" value="Unassembled WGS sequence"/>
</dbReference>
<dbReference type="InterPro" id="IPR013783">
    <property type="entry name" value="Ig-like_fold"/>
</dbReference>
<evidence type="ECO:0008006" key="3">
    <source>
        <dbReference type="Google" id="ProtNLM"/>
    </source>
</evidence>
<keyword evidence="2" id="KW-1185">Reference proteome</keyword>
<dbReference type="Gene3D" id="2.60.40.10">
    <property type="entry name" value="Immunoglobulins"/>
    <property type="match status" value="1"/>
</dbReference>
<dbReference type="GeneID" id="96091152"/>
<dbReference type="PANTHER" id="PTHR37833">
    <property type="entry name" value="LIPOPROTEIN-RELATED"/>
    <property type="match status" value="1"/>
</dbReference>
<reference evidence="1" key="1">
    <citation type="submission" date="2010-07" db="EMBL/GenBank/DDBJ databases">
        <authorList>
            <person name="Muzny D."/>
            <person name="Qin X."/>
            <person name="Buhay C."/>
            <person name="Dugan-Rocha S."/>
            <person name="Ding Y."/>
            <person name="Chen G."/>
            <person name="Hawes A."/>
            <person name="Holder M."/>
            <person name="Jhangiani S."/>
            <person name="Johnson A."/>
            <person name="Khan Z."/>
            <person name="Li Z."/>
            <person name="Liu W."/>
            <person name="Liu X."/>
            <person name="Perez L."/>
            <person name="Shen H."/>
            <person name="Wang Q."/>
            <person name="Watt J."/>
            <person name="Xi L."/>
            <person name="Xin Y."/>
            <person name="Zhou J."/>
            <person name="Deng J."/>
            <person name="Jiang H."/>
            <person name="Liu Y."/>
            <person name="Qu J."/>
            <person name="Song X.-Z."/>
            <person name="Zhang L."/>
            <person name="Villasana D."/>
            <person name="Johnson A."/>
            <person name="Liu J."/>
            <person name="Liyanage D."/>
            <person name="Lorensuhewa L."/>
            <person name="Robinson T."/>
            <person name="Song A."/>
            <person name="Song B.-B."/>
            <person name="Dinh H."/>
            <person name="Thornton R."/>
            <person name="Coyle M."/>
            <person name="Francisco L."/>
            <person name="Jackson L."/>
            <person name="Javaid M."/>
            <person name="Korchina V."/>
            <person name="Kovar C."/>
            <person name="Mata R."/>
            <person name="Mathew T."/>
            <person name="Ngo R."/>
            <person name="Nguyen L."/>
            <person name="Nguyen N."/>
            <person name="Okwuonu G."/>
            <person name="Ongeri F."/>
            <person name="Pham C."/>
            <person name="Simmons D."/>
            <person name="Wilczek-Boney K."/>
            <person name="Hale W."/>
            <person name="Jakkamsetti A."/>
            <person name="Pham P."/>
            <person name="Ruth R."/>
            <person name="San Lucas F."/>
            <person name="Warren J."/>
            <person name="Zhang J."/>
            <person name="Zhao Z."/>
            <person name="Zhou C."/>
            <person name="Zhu D."/>
            <person name="Lee S."/>
            <person name="Bess C."/>
            <person name="Blankenburg K."/>
            <person name="Forbes L."/>
            <person name="Fu Q."/>
            <person name="Gubbala S."/>
            <person name="Hirani K."/>
            <person name="Jayaseelan J.C."/>
            <person name="Lara F."/>
            <person name="Munidasa M."/>
            <person name="Palculict T."/>
            <person name="Patil S."/>
            <person name="Pu L.-L."/>
            <person name="Saada N."/>
            <person name="Tang L."/>
            <person name="Weissenberger G."/>
            <person name="Zhu Y."/>
            <person name="Hemphill L."/>
            <person name="Shang Y."/>
            <person name="Youmans B."/>
            <person name="Ayvaz T."/>
            <person name="Ross M."/>
            <person name="Santibanez J."/>
            <person name="Aqrawi P."/>
            <person name="Gross S."/>
            <person name="Joshi V."/>
            <person name="Fowler G."/>
            <person name="Nazareth L."/>
            <person name="Reid J."/>
            <person name="Worley K."/>
            <person name="Petrosino J."/>
            <person name="Highlander S."/>
            <person name="Gibbs R."/>
        </authorList>
    </citation>
    <scope>NUCLEOTIDE SEQUENCE [LARGE SCALE GENOMIC DNA]</scope>
    <source>
        <strain evidence="1">ATCC 33861</strain>
    </source>
</reference>
<dbReference type="EMBL" id="ACHA02000010">
    <property type="protein sequence ID" value="EFK58072.1"/>
    <property type="molecule type" value="Genomic_DNA"/>
</dbReference>
<dbReference type="PANTHER" id="PTHR37833:SF1">
    <property type="entry name" value="SIGNAL PEPTIDE PROTEIN"/>
    <property type="match status" value="1"/>
</dbReference>
<sequence length="141" mass="15956">MVIKKLNQCFQLLIFVSIFSNWSCVDKSLKTKSEIVNEYGKFRFDSDFYDFGRIKNGDTVQHTFNYVNIGSEPLIIQDISTSCGCTLAEWTKIPVKTGSNGFITIKFSKTHDPGIHSKSVIIKANTEDTYTVLKIMADVLK</sequence>
<organism evidence="1 2">
    <name type="scientific">Sphingobacterium spiritivorum ATCC 33861</name>
    <dbReference type="NCBI Taxonomy" id="525373"/>
    <lineage>
        <taxon>Bacteria</taxon>
        <taxon>Pseudomonadati</taxon>
        <taxon>Bacteroidota</taxon>
        <taxon>Sphingobacteriia</taxon>
        <taxon>Sphingobacteriales</taxon>
        <taxon>Sphingobacteriaceae</taxon>
        <taxon>Sphingobacterium</taxon>
    </lineage>
</organism>
<accession>D7VM67</accession>
<comment type="caution">
    <text evidence="1">The sequence shown here is derived from an EMBL/GenBank/DDBJ whole genome shotgun (WGS) entry which is preliminary data.</text>
</comment>
<proteinExistence type="predicted"/>
<dbReference type="Pfam" id="PF07610">
    <property type="entry name" value="DUF1573"/>
    <property type="match status" value="1"/>
</dbReference>
<dbReference type="HOGENOM" id="CLU_122784_0_1_10"/>
<evidence type="ECO:0000313" key="2">
    <source>
        <dbReference type="Proteomes" id="UP000006258"/>
    </source>
</evidence>
<dbReference type="InterPro" id="IPR011467">
    <property type="entry name" value="DUF1573"/>
</dbReference>
<dbReference type="OrthoDB" id="826619at2"/>
<dbReference type="STRING" id="525373.HMPREF0766_12064"/>